<dbReference type="InParanoid" id="A0A2P5HNC4"/>
<dbReference type="EMBL" id="MAVT02001183">
    <property type="protein sequence ID" value="POS71738.1"/>
    <property type="molecule type" value="Genomic_DNA"/>
</dbReference>
<dbReference type="OrthoDB" id="5215637at2759"/>
<name>A0A2P5HNC4_DIAHE</name>
<reference evidence="1" key="1">
    <citation type="submission" date="2017-09" db="EMBL/GenBank/DDBJ databases">
        <title>Polyketide synthases of a Diaporthe helianthi virulent isolate.</title>
        <authorList>
            <person name="Baroncelli R."/>
        </authorList>
    </citation>
    <scope>NUCLEOTIDE SEQUENCE [LARGE SCALE GENOMIC DNA]</scope>
    <source>
        <strain evidence="1">7/96</strain>
    </source>
</reference>
<proteinExistence type="predicted"/>
<organism evidence="1 2">
    <name type="scientific">Diaporthe helianthi</name>
    <dbReference type="NCBI Taxonomy" id="158607"/>
    <lineage>
        <taxon>Eukaryota</taxon>
        <taxon>Fungi</taxon>
        <taxon>Dikarya</taxon>
        <taxon>Ascomycota</taxon>
        <taxon>Pezizomycotina</taxon>
        <taxon>Sordariomycetes</taxon>
        <taxon>Sordariomycetidae</taxon>
        <taxon>Diaporthales</taxon>
        <taxon>Diaporthaceae</taxon>
        <taxon>Diaporthe</taxon>
    </lineage>
</organism>
<dbReference type="AlphaFoldDB" id="A0A2P5HNC4"/>
<evidence type="ECO:0000313" key="2">
    <source>
        <dbReference type="Proteomes" id="UP000094444"/>
    </source>
</evidence>
<keyword evidence="2" id="KW-1185">Reference proteome</keyword>
<comment type="caution">
    <text evidence="1">The sequence shown here is derived from an EMBL/GenBank/DDBJ whole genome shotgun (WGS) entry which is preliminary data.</text>
</comment>
<gene>
    <name evidence="1" type="ORF">DHEL01_v209870</name>
</gene>
<dbReference type="Proteomes" id="UP000094444">
    <property type="component" value="Unassembled WGS sequence"/>
</dbReference>
<sequence>MGKASNLSLTSTKYPICFNNPHISFIEPREVTMTASTSNHALSLHTLLLLLATVSHLFSLVTADCYWPDGSNAFDMQECYGSEGADGLCCAPGDSCLMNQLCRNEIDNSFYRGACNMQNWTEGMTCPKFCNSLEDENNVAGIQIVDECPELSDGYFVCHKGATGRNTCFDPFNTILKLDGGSAGFTLSKIGAALTIAGCNEEYNVAGNPTPLADMPSCPYGNRNPWPETASADPTSNA</sequence>
<protein>
    <submittedName>
        <fullName evidence="1">Uncharacterized protein</fullName>
    </submittedName>
</protein>
<accession>A0A2P5HNC4</accession>
<evidence type="ECO:0000313" key="1">
    <source>
        <dbReference type="EMBL" id="POS71738.1"/>
    </source>
</evidence>